<name>A0A1M7RPV9_9FIRM</name>
<dbReference type="AlphaFoldDB" id="A0A1M7RPV9"/>
<dbReference type="RefSeq" id="WP_178297582.1">
    <property type="nucleotide sequence ID" value="NZ_FRDH01000003.1"/>
</dbReference>
<dbReference type="Proteomes" id="UP000184097">
    <property type="component" value="Unassembled WGS sequence"/>
</dbReference>
<sequence>MVKLTDVQKKAAVSKYAGRQKTIRQLAKEYSVTYEQMRKIMVRAGYSNGLKVR</sequence>
<proteinExistence type="predicted"/>
<gene>
    <name evidence="1" type="ORF">SAMN02745247_00012</name>
</gene>
<reference evidence="1 2" key="1">
    <citation type="submission" date="2016-12" db="EMBL/GenBank/DDBJ databases">
        <authorList>
            <person name="Song W.-J."/>
            <person name="Kurnit D.M."/>
        </authorList>
    </citation>
    <scope>NUCLEOTIDE SEQUENCE [LARGE SCALE GENOMIC DNA]</scope>
    <source>
        <strain evidence="1 2">DSM 14810</strain>
    </source>
</reference>
<organism evidence="1 2">
    <name type="scientific">Butyrivibrio hungatei DSM 14810</name>
    <dbReference type="NCBI Taxonomy" id="1121132"/>
    <lineage>
        <taxon>Bacteria</taxon>
        <taxon>Bacillati</taxon>
        <taxon>Bacillota</taxon>
        <taxon>Clostridia</taxon>
        <taxon>Lachnospirales</taxon>
        <taxon>Lachnospiraceae</taxon>
        <taxon>Butyrivibrio</taxon>
    </lineage>
</organism>
<accession>A0A1M7RPV9</accession>
<dbReference type="EMBL" id="FRDH01000003">
    <property type="protein sequence ID" value="SHN48407.1"/>
    <property type="molecule type" value="Genomic_DNA"/>
</dbReference>
<evidence type="ECO:0000313" key="1">
    <source>
        <dbReference type="EMBL" id="SHN48407.1"/>
    </source>
</evidence>
<protein>
    <submittedName>
        <fullName evidence="1">Uncharacterized protein</fullName>
    </submittedName>
</protein>
<evidence type="ECO:0000313" key="2">
    <source>
        <dbReference type="Proteomes" id="UP000184097"/>
    </source>
</evidence>